<protein>
    <recommendedName>
        <fullName evidence="3">Antifreeze protein</fullName>
    </recommendedName>
</protein>
<reference evidence="1 2" key="1">
    <citation type="submission" date="2019-01" db="EMBL/GenBank/DDBJ databases">
        <title>Sphingorhabdus lacus sp.nov., isolated from an oligotrophic freshwater lake.</title>
        <authorList>
            <person name="Park M."/>
        </authorList>
    </citation>
    <scope>NUCLEOTIDE SEQUENCE [LARGE SCALE GENOMIC DNA]</scope>
    <source>
        <strain evidence="1 2">IMCC26285</strain>
    </source>
</reference>
<evidence type="ECO:0000313" key="2">
    <source>
        <dbReference type="Proteomes" id="UP000471147"/>
    </source>
</evidence>
<evidence type="ECO:0008006" key="3">
    <source>
        <dbReference type="Google" id="ProtNLM"/>
    </source>
</evidence>
<accession>A0A6I4M5W4</accession>
<dbReference type="OrthoDB" id="7432973at2"/>
<keyword evidence="2" id="KW-1185">Reference proteome</keyword>
<organism evidence="1 2">
    <name type="scientific">Sphingorhabdus profundilacus</name>
    <dbReference type="NCBI Taxonomy" id="2509718"/>
    <lineage>
        <taxon>Bacteria</taxon>
        <taxon>Pseudomonadati</taxon>
        <taxon>Pseudomonadota</taxon>
        <taxon>Alphaproteobacteria</taxon>
        <taxon>Sphingomonadales</taxon>
        <taxon>Sphingomonadaceae</taxon>
        <taxon>Sphingorhabdus</taxon>
    </lineage>
</organism>
<proteinExistence type="predicted"/>
<comment type="caution">
    <text evidence="1">The sequence shown here is derived from an EMBL/GenBank/DDBJ whole genome shotgun (WGS) entry which is preliminary data.</text>
</comment>
<dbReference type="Proteomes" id="UP000471147">
    <property type="component" value="Unassembled WGS sequence"/>
</dbReference>
<dbReference type="RefSeq" id="WP_160353424.1">
    <property type="nucleotide sequence ID" value="NZ_SDWJ01000001.1"/>
</dbReference>
<dbReference type="EMBL" id="SDWJ01000001">
    <property type="protein sequence ID" value="MVZ97565.1"/>
    <property type="molecule type" value="Genomic_DNA"/>
</dbReference>
<dbReference type="AlphaFoldDB" id="A0A6I4M5W4"/>
<gene>
    <name evidence="1" type="ORF">EUU23_07580</name>
</gene>
<evidence type="ECO:0000313" key="1">
    <source>
        <dbReference type="EMBL" id="MVZ97565.1"/>
    </source>
</evidence>
<sequence>MKSRKTASPNWFSIGMDAWALAAESNMVIAMRMGALAFGGPSAVKEAERMVTEKVAANMALGADLVTGKLGSSPEQIVSGSIAHYTRRVSANRRRLGW</sequence>
<name>A0A6I4M5W4_9SPHN</name>